<gene>
    <name evidence="1" type="ORF">LCGC14_2189240</name>
</gene>
<accession>A0A0F9FXE8</accession>
<dbReference type="Gene3D" id="3.40.50.150">
    <property type="entry name" value="Vaccinia Virus protein VP39"/>
    <property type="match status" value="1"/>
</dbReference>
<reference evidence="1" key="1">
    <citation type="journal article" date="2015" name="Nature">
        <title>Complex archaea that bridge the gap between prokaryotes and eukaryotes.</title>
        <authorList>
            <person name="Spang A."/>
            <person name="Saw J.H."/>
            <person name="Jorgensen S.L."/>
            <person name="Zaremba-Niedzwiedzka K."/>
            <person name="Martijn J."/>
            <person name="Lind A.E."/>
            <person name="van Eijk R."/>
            <person name="Schleper C."/>
            <person name="Guy L."/>
            <person name="Ettema T.J."/>
        </authorList>
    </citation>
    <scope>NUCLEOTIDE SEQUENCE</scope>
</reference>
<dbReference type="SUPFAM" id="SSF53335">
    <property type="entry name" value="S-adenosyl-L-methionine-dependent methyltransferases"/>
    <property type="match status" value="1"/>
</dbReference>
<proteinExistence type="predicted"/>
<dbReference type="AlphaFoldDB" id="A0A0F9FXE8"/>
<evidence type="ECO:0000313" key="1">
    <source>
        <dbReference type="EMBL" id="KKL62040.1"/>
    </source>
</evidence>
<sequence length="125" mass="14824">ICSDIIEHLTNPDNLLDYIKKYSNGNSVIVFSTPERDFRYGENCNKPKLDGHIREWNSTEFKNYLEHMGFEIIYQNFIYNSKIRLQFDHSIKTTIKNLIKLMKIILLKKKRTKAKSLQLVACRLI</sequence>
<protein>
    <recommendedName>
        <fullName evidence="2">Methyltransferase type 11 domain-containing protein</fullName>
    </recommendedName>
</protein>
<dbReference type="InterPro" id="IPR029063">
    <property type="entry name" value="SAM-dependent_MTases_sf"/>
</dbReference>
<comment type="caution">
    <text evidence="1">The sequence shown here is derived from an EMBL/GenBank/DDBJ whole genome shotgun (WGS) entry which is preliminary data.</text>
</comment>
<name>A0A0F9FXE8_9ZZZZ</name>
<dbReference type="Pfam" id="PF13489">
    <property type="entry name" value="Methyltransf_23"/>
    <property type="match status" value="1"/>
</dbReference>
<feature type="non-terminal residue" evidence="1">
    <location>
        <position position="1"/>
    </location>
</feature>
<evidence type="ECO:0008006" key="2">
    <source>
        <dbReference type="Google" id="ProtNLM"/>
    </source>
</evidence>
<organism evidence="1">
    <name type="scientific">marine sediment metagenome</name>
    <dbReference type="NCBI Taxonomy" id="412755"/>
    <lineage>
        <taxon>unclassified sequences</taxon>
        <taxon>metagenomes</taxon>
        <taxon>ecological metagenomes</taxon>
    </lineage>
</organism>
<dbReference type="EMBL" id="LAZR01028619">
    <property type="protein sequence ID" value="KKL62040.1"/>
    <property type="molecule type" value="Genomic_DNA"/>
</dbReference>